<feature type="transmembrane region" description="Helical" evidence="13">
    <location>
        <begin position="99"/>
        <end position="119"/>
    </location>
</feature>
<organism evidence="14 15">
    <name type="scientific">Arthrobacter sunyaminii</name>
    <dbReference type="NCBI Taxonomy" id="2816859"/>
    <lineage>
        <taxon>Bacteria</taxon>
        <taxon>Bacillati</taxon>
        <taxon>Actinomycetota</taxon>
        <taxon>Actinomycetes</taxon>
        <taxon>Micrococcales</taxon>
        <taxon>Micrococcaceae</taxon>
        <taxon>Arthrobacter</taxon>
    </lineage>
</organism>
<evidence type="ECO:0000256" key="13">
    <source>
        <dbReference type="SAM" id="Phobius"/>
    </source>
</evidence>
<evidence type="ECO:0000256" key="5">
    <source>
        <dbReference type="ARBA" id="ARBA00022692"/>
    </source>
</evidence>
<evidence type="ECO:0000256" key="3">
    <source>
        <dbReference type="ARBA" id="ARBA00022448"/>
    </source>
</evidence>
<dbReference type="GO" id="GO:0016020">
    <property type="term" value="C:membrane"/>
    <property type="evidence" value="ECO:0007669"/>
    <property type="project" value="UniProtKB-SubCell"/>
</dbReference>
<evidence type="ECO:0000256" key="8">
    <source>
        <dbReference type="ARBA" id="ARBA00022989"/>
    </source>
</evidence>
<gene>
    <name evidence="14" type="ORF">KG104_01155</name>
</gene>
<keyword evidence="6" id="KW-0631">Potassium channel</keyword>
<keyword evidence="5 13" id="KW-0812">Transmembrane</keyword>
<keyword evidence="7" id="KW-0630">Potassium</keyword>
<accession>A0A975XKQ9</accession>
<dbReference type="PANTHER" id="PTHR31462">
    <property type="entry name" value="ENDOSOMAL/LYSOSOMAL POTASSIUM CHANNEL TMEM175"/>
    <property type="match status" value="1"/>
</dbReference>
<proteinExistence type="inferred from homology"/>
<keyword evidence="11" id="KW-0407">Ion channel</keyword>
<keyword evidence="15" id="KW-1185">Reference proteome</keyword>
<dbReference type="KEGG" id="asun:KG104_01155"/>
<protein>
    <submittedName>
        <fullName evidence="14">DUF1211 domain-containing protein</fullName>
    </submittedName>
</protein>
<dbReference type="RefSeq" id="WP_207348332.1">
    <property type="nucleotide sequence ID" value="NZ_CP076456.1"/>
</dbReference>
<evidence type="ECO:0000256" key="12">
    <source>
        <dbReference type="ARBA" id="ARBA00034430"/>
    </source>
</evidence>
<evidence type="ECO:0000256" key="1">
    <source>
        <dbReference type="ARBA" id="ARBA00004141"/>
    </source>
</evidence>
<evidence type="ECO:0000256" key="7">
    <source>
        <dbReference type="ARBA" id="ARBA00022958"/>
    </source>
</evidence>
<dbReference type="GO" id="GO:0005267">
    <property type="term" value="F:potassium channel activity"/>
    <property type="evidence" value="ECO:0007669"/>
    <property type="project" value="UniProtKB-KW"/>
</dbReference>
<sequence length="217" mass="23517">MSIKSMNEAFAQRVNSGADVERTAFFSDAVFAIAMTLLAVDIKVPRVAGDELGRAVVEQGPEFAAYLLSFVVTAAYWLSHHRLFRLLSGYTVVLQRLNLGLLLMVGLIGYAADMMAFYSDQVLGVVIYATILGLIGVANTTLWVYAGRRGLFQDDIDPQLLAYAQRRVAVTPAVFLLSIPIAFISPTAAALSWAAIVVGNLVFRFLGRRAAAADVKP</sequence>
<name>A0A975XKQ9_9MICC</name>
<comment type="similarity">
    <text evidence="2">Belongs to the TMEM175 family.</text>
</comment>
<evidence type="ECO:0000256" key="11">
    <source>
        <dbReference type="ARBA" id="ARBA00023303"/>
    </source>
</evidence>
<feature type="transmembrane region" description="Helical" evidence="13">
    <location>
        <begin position="60"/>
        <end position="78"/>
    </location>
</feature>
<feature type="transmembrane region" description="Helical" evidence="13">
    <location>
        <begin position="125"/>
        <end position="146"/>
    </location>
</feature>
<dbReference type="AlphaFoldDB" id="A0A975XKQ9"/>
<reference evidence="14" key="1">
    <citation type="submission" date="2021-06" db="EMBL/GenBank/DDBJ databases">
        <title>Novel species in genus Arthrobacter.</title>
        <authorList>
            <person name="Zhang G."/>
        </authorList>
    </citation>
    <scope>NUCLEOTIDE SEQUENCE</scope>
    <source>
        <strain evidence="14">Zg-ZUI122</strain>
    </source>
</reference>
<dbReference type="Pfam" id="PF06736">
    <property type="entry name" value="TMEM175"/>
    <property type="match status" value="1"/>
</dbReference>
<evidence type="ECO:0000313" key="14">
    <source>
        <dbReference type="EMBL" id="QWQ36471.1"/>
    </source>
</evidence>
<keyword evidence="3" id="KW-0813">Transport</keyword>
<dbReference type="InterPro" id="IPR010617">
    <property type="entry name" value="TMEM175-like"/>
</dbReference>
<evidence type="ECO:0000256" key="2">
    <source>
        <dbReference type="ARBA" id="ARBA00006920"/>
    </source>
</evidence>
<keyword evidence="8 13" id="KW-1133">Transmembrane helix</keyword>
<evidence type="ECO:0000313" key="15">
    <source>
        <dbReference type="Proteomes" id="UP000680588"/>
    </source>
</evidence>
<evidence type="ECO:0000256" key="9">
    <source>
        <dbReference type="ARBA" id="ARBA00023065"/>
    </source>
</evidence>
<dbReference type="Proteomes" id="UP000680588">
    <property type="component" value="Chromosome"/>
</dbReference>
<dbReference type="PANTHER" id="PTHR31462:SF5">
    <property type="entry name" value="ENDOSOMAL_LYSOSOMAL PROTON CHANNEL TMEM175"/>
    <property type="match status" value="1"/>
</dbReference>
<keyword evidence="9" id="KW-0406">Ion transport</keyword>
<evidence type="ECO:0000256" key="10">
    <source>
        <dbReference type="ARBA" id="ARBA00023136"/>
    </source>
</evidence>
<comment type="subcellular location">
    <subcellularLocation>
        <location evidence="1">Membrane</location>
        <topology evidence="1">Multi-pass membrane protein</topology>
    </subcellularLocation>
</comment>
<evidence type="ECO:0000256" key="6">
    <source>
        <dbReference type="ARBA" id="ARBA00022826"/>
    </source>
</evidence>
<dbReference type="EMBL" id="CP076456">
    <property type="protein sequence ID" value="QWQ36471.1"/>
    <property type="molecule type" value="Genomic_DNA"/>
</dbReference>
<dbReference type="GO" id="GO:0015252">
    <property type="term" value="F:proton channel activity"/>
    <property type="evidence" value="ECO:0007669"/>
    <property type="project" value="InterPro"/>
</dbReference>
<keyword evidence="4" id="KW-0633">Potassium transport</keyword>
<evidence type="ECO:0000256" key="4">
    <source>
        <dbReference type="ARBA" id="ARBA00022538"/>
    </source>
</evidence>
<comment type="catalytic activity">
    <reaction evidence="12">
        <text>K(+)(in) = K(+)(out)</text>
        <dbReference type="Rhea" id="RHEA:29463"/>
        <dbReference type="ChEBI" id="CHEBI:29103"/>
    </reaction>
</comment>
<feature type="transmembrane region" description="Helical" evidence="13">
    <location>
        <begin position="20"/>
        <end position="40"/>
    </location>
</feature>
<keyword evidence="10 13" id="KW-0472">Membrane</keyword>